<reference evidence="4" key="1">
    <citation type="journal article" date="2011" name="Proc. Natl. Acad. Sci. U.S.A.">
        <title>Obligate biotrophy features unraveled by the genomic analysis of rust fungi.</title>
        <authorList>
            <person name="Duplessis S."/>
            <person name="Cuomo C.A."/>
            <person name="Lin Y.-C."/>
            <person name="Aerts A."/>
            <person name="Tisserant E."/>
            <person name="Veneault-Fourrey C."/>
            <person name="Joly D.L."/>
            <person name="Hacquard S."/>
            <person name="Amselem J."/>
            <person name="Cantarel B.L."/>
            <person name="Chiu R."/>
            <person name="Coutinho P.M."/>
            <person name="Feau N."/>
            <person name="Field M."/>
            <person name="Frey P."/>
            <person name="Gelhaye E."/>
            <person name="Goldberg J."/>
            <person name="Grabherr M.G."/>
            <person name="Kodira C.D."/>
            <person name="Kohler A."/>
            <person name="Kuees U."/>
            <person name="Lindquist E.A."/>
            <person name="Lucas S.M."/>
            <person name="Mago R."/>
            <person name="Mauceli E."/>
            <person name="Morin E."/>
            <person name="Murat C."/>
            <person name="Pangilinan J.L."/>
            <person name="Park R."/>
            <person name="Pearson M."/>
            <person name="Quesneville H."/>
            <person name="Rouhier N."/>
            <person name="Sakthikumar S."/>
            <person name="Salamov A.A."/>
            <person name="Schmutz J."/>
            <person name="Selles B."/>
            <person name="Shapiro H."/>
            <person name="Tanguay P."/>
            <person name="Tuskan G.A."/>
            <person name="Henrissat B."/>
            <person name="Van de Peer Y."/>
            <person name="Rouze P."/>
            <person name="Ellis J.G."/>
            <person name="Dodds P.N."/>
            <person name="Schein J.E."/>
            <person name="Zhong S."/>
            <person name="Hamelin R.C."/>
            <person name="Grigoriev I.V."/>
            <person name="Szabo L.J."/>
            <person name="Martin F."/>
        </authorList>
    </citation>
    <scope>NUCLEOTIDE SEQUENCE [LARGE SCALE GENOMIC DNA]</scope>
    <source>
        <strain evidence="4">98AG31 / pathotype 3-4-7</strain>
    </source>
</reference>
<evidence type="ECO:0000313" key="4">
    <source>
        <dbReference type="Proteomes" id="UP000001072"/>
    </source>
</evidence>
<evidence type="ECO:0000256" key="1">
    <source>
        <dbReference type="ARBA" id="ARBA00022801"/>
    </source>
</evidence>
<name>F4RBF7_MELLP</name>
<dbReference type="AlphaFoldDB" id="F4RBF7"/>
<dbReference type="InParanoid" id="F4RBF7"/>
<dbReference type="InterPro" id="IPR050300">
    <property type="entry name" value="GDXG_lipolytic_enzyme"/>
</dbReference>
<dbReference type="RefSeq" id="XP_007406378.1">
    <property type="nucleotide sequence ID" value="XM_007406316.1"/>
</dbReference>
<dbReference type="PANTHER" id="PTHR48081:SF5">
    <property type="entry name" value="ALPHA_BETA HYDROLASE FOLD-3 DOMAIN-CONTAINING PROTEIN"/>
    <property type="match status" value="1"/>
</dbReference>
<keyword evidence="1" id="KW-0378">Hydrolase</keyword>
<feature type="region of interest" description="Disordered" evidence="2">
    <location>
        <begin position="270"/>
        <end position="297"/>
    </location>
</feature>
<dbReference type="HOGENOM" id="CLU_744105_0_0_1"/>
<dbReference type="OrthoDB" id="1662883at2759"/>
<dbReference type="KEGG" id="mlr:MELLADRAFT_103430"/>
<dbReference type="STRING" id="747676.F4RBF7"/>
<dbReference type="PANTHER" id="PTHR48081">
    <property type="entry name" value="AB HYDROLASE SUPERFAMILY PROTEIN C4A8.06C"/>
    <property type="match status" value="1"/>
</dbReference>
<sequence>MQQLDQFETTIKAATNTQRQWRACVTTKQCEVESAQETANDIKNKPIKIEPQFYCDYFYFYSNFNCYILACAAVTFGSRVIVGSTVQIYAPNDILTHPFCSPALVPSLGGLPPLFIIAGDNEVLRDEIIYAKAALYPPMKVHLQVYVDDMCHVLPMFSCALPAKYCYRAINFVTSASKPKVSLSSACSPQSSIDGITPLANPLTAHPASISGAGPSSGSAHPTPSPTVVVSLQSDTPEAQSSELRFEKPTGSLTLMIPGAKASSSANACASLSTSPEGQAPSTWGRITGGKRNPNDNMVRERVDVNGKIQKLEDETNLNGLWLDKELIGVIQEGPVRRWAKRKEIWNHKSSARRFMKLHKKIQFQRDHHVKR</sequence>
<dbReference type="Gene3D" id="3.40.50.1820">
    <property type="entry name" value="alpha/beta hydrolase"/>
    <property type="match status" value="1"/>
</dbReference>
<accession>F4RBF7</accession>
<proteinExistence type="predicted"/>
<feature type="compositionally biased region" description="Polar residues" evidence="2">
    <location>
        <begin position="228"/>
        <end position="243"/>
    </location>
</feature>
<organism evidence="4">
    <name type="scientific">Melampsora larici-populina (strain 98AG31 / pathotype 3-4-7)</name>
    <name type="common">Poplar leaf rust fungus</name>
    <dbReference type="NCBI Taxonomy" id="747676"/>
    <lineage>
        <taxon>Eukaryota</taxon>
        <taxon>Fungi</taxon>
        <taxon>Dikarya</taxon>
        <taxon>Basidiomycota</taxon>
        <taxon>Pucciniomycotina</taxon>
        <taxon>Pucciniomycetes</taxon>
        <taxon>Pucciniales</taxon>
        <taxon>Melampsoraceae</taxon>
        <taxon>Melampsora</taxon>
    </lineage>
</organism>
<dbReference type="Proteomes" id="UP000001072">
    <property type="component" value="Unassembled WGS sequence"/>
</dbReference>
<dbReference type="EMBL" id="GL883095">
    <property type="protein sequence ID" value="EGG10077.1"/>
    <property type="molecule type" value="Genomic_DNA"/>
</dbReference>
<keyword evidence="4" id="KW-1185">Reference proteome</keyword>
<evidence type="ECO:0000256" key="2">
    <source>
        <dbReference type="SAM" id="MobiDB-lite"/>
    </source>
</evidence>
<protein>
    <submittedName>
        <fullName evidence="3">Uncharacterized protein</fullName>
    </submittedName>
</protein>
<evidence type="ECO:0000313" key="3">
    <source>
        <dbReference type="EMBL" id="EGG10077.1"/>
    </source>
</evidence>
<dbReference type="VEuPathDB" id="FungiDB:MELLADRAFT_103430"/>
<feature type="compositionally biased region" description="Low complexity" evidence="2">
    <location>
        <begin position="205"/>
        <end position="222"/>
    </location>
</feature>
<dbReference type="GO" id="GO:0016787">
    <property type="term" value="F:hydrolase activity"/>
    <property type="evidence" value="ECO:0007669"/>
    <property type="project" value="UniProtKB-KW"/>
</dbReference>
<dbReference type="InterPro" id="IPR029058">
    <property type="entry name" value="AB_hydrolase_fold"/>
</dbReference>
<gene>
    <name evidence="3" type="ORF">MELLADRAFT_103430</name>
</gene>
<feature type="region of interest" description="Disordered" evidence="2">
    <location>
        <begin position="204"/>
        <end position="244"/>
    </location>
</feature>
<dbReference type="GeneID" id="18921970"/>
<dbReference type="SUPFAM" id="SSF53474">
    <property type="entry name" value="alpha/beta-Hydrolases"/>
    <property type="match status" value="1"/>
</dbReference>
<dbReference type="eggNOG" id="KOG1515">
    <property type="taxonomic scope" value="Eukaryota"/>
</dbReference>